<keyword evidence="8" id="KW-0809">Transit peptide</keyword>
<gene>
    <name evidence="20" type="ORF">KGF56_004182</name>
</gene>
<organism evidence="20 21">
    <name type="scientific">Candida oxycetoniae</name>
    <dbReference type="NCBI Taxonomy" id="497107"/>
    <lineage>
        <taxon>Eukaryota</taxon>
        <taxon>Fungi</taxon>
        <taxon>Dikarya</taxon>
        <taxon>Ascomycota</taxon>
        <taxon>Saccharomycotina</taxon>
        <taxon>Pichiomycetes</taxon>
        <taxon>Debaryomycetaceae</taxon>
        <taxon>Candida/Lodderomyces clade</taxon>
        <taxon>Candida</taxon>
    </lineage>
</organism>
<sequence>MLRITTYRQLPRITCSIRLVEAVRFTSTTHVPPIREVSTKQKDERGHANLGLPKDQQNSQKPGFKIGNMSFLDIGTRVYNNQGIAEQDDNKFTTKPAYVHADFTETGLQNVDLAHHVPKTLGDKVSLNLTLFCRHCFDLVTGYKWPKTNDPNEFKGTRWEMTESKWLTRVIFLESVAGVPGATASFLRHLYSLRMLKRDRAWCETLIDEAYNERVHLLTFLKIGKPSWFTRSIIYIGQGIFTNVFFFMYLLKPTYCHRFVGYLEEEAVKTYTHLLHDMDQPGNLPLFQNMKVPQIAVDYWPNLTQESSFRDLILQIRADESKHREVNHTFANLDQHKDRNPFALHLPDENKPQPNSGLDVVKPAGWERKDLTL</sequence>
<dbReference type="GO" id="GO:0046872">
    <property type="term" value="F:metal ion binding"/>
    <property type="evidence" value="ECO:0007669"/>
    <property type="project" value="UniProtKB-UniRule"/>
</dbReference>
<dbReference type="PANTHER" id="PTHR31803">
    <property type="entry name" value="ALTERNATIVE OXIDASE"/>
    <property type="match status" value="1"/>
</dbReference>
<feature type="binding site" evidence="16">
    <location>
        <position position="320"/>
    </location>
    <ligand>
        <name>Fe cation</name>
        <dbReference type="ChEBI" id="CHEBI:24875"/>
        <label>2</label>
    </ligand>
</feature>
<feature type="binding site" evidence="16">
    <location>
        <position position="216"/>
    </location>
    <ligand>
        <name>Fe cation</name>
        <dbReference type="ChEBI" id="CHEBI:24875"/>
        <label>1</label>
    </ligand>
</feature>
<comment type="function">
    <text evidence="15">Catalyzes cyanide-resistant oxygen consumption. May increase respiration when the cytochrome respiratory pathway is restricted, or in response to low temperatures.</text>
</comment>
<comment type="subcellular location">
    <subcellularLocation>
        <location evidence="1">Mitochondrion inner membrane</location>
        <topology evidence="1">Single-pass membrane protein</topology>
        <orientation evidence="1">Matrix side</orientation>
    </subcellularLocation>
</comment>
<evidence type="ECO:0000313" key="21">
    <source>
        <dbReference type="Proteomes" id="UP001202479"/>
    </source>
</evidence>
<accession>A0AAI9STU2</accession>
<evidence type="ECO:0000256" key="5">
    <source>
        <dbReference type="ARBA" id="ARBA00022692"/>
    </source>
</evidence>
<feature type="region of interest" description="Disordered" evidence="18">
    <location>
        <begin position="33"/>
        <end position="61"/>
    </location>
</feature>
<evidence type="ECO:0000256" key="7">
    <source>
        <dbReference type="ARBA" id="ARBA00022792"/>
    </source>
</evidence>
<comment type="similarity">
    <text evidence="2 17">Belongs to the alternative oxidase family.</text>
</comment>
<evidence type="ECO:0000256" key="17">
    <source>
        <dbReference type="RuleBase" id="RU003779"/>
    </source>
</evidence>
<evidence type="ECO:0000256" key="6">
    <source>
        <dbReference type="ARBA" id="ARBA00022723"/>
    </source>
</evidence>
<evidence type="ECO:0000256" key="12">
    <source>
        <dbReference type="ARBA" id="ARBA00023004"/>
    </source>
</evidence>
<evidence type="ECO:0000256" key="9">
    <source>
        <dbReference type="ARBA" id="ARBA00022982"/>
    </source>
</evidence>
<feature type="binding site" evidence="16">
    <location>
        <position position="213"/>
    </location>
    <ligand>
        <name>Fe cation</name>
        <dbReference type="ChEBI" id="CHEBI:24875"/>
        <label>2</label>
    </ligand>
</feature>
<dbReference type="GO" id="GO:0010230">
    <property type="term" value="P:alternative respiration"/>
    <property type="evidence" value="ECO:0007669"/>
    <property type="project" value="TreeGrafter"/>
</dbReference>
<dbReference type="GeneID" id="73381797"/>
<comment type="caution">
    <text evidence="20">The sequence shown here is derived from an EMBL/GenBank/DDBJ whole genome shotgun (WGS) entry which is preliminary data.</text>
</comment>
<keyword evidence="5 17" id="KW-0812">Transmembrane</keyword>
<feature type="compositionally biased region" description="Basic and acidic residues" evidence="18">
    <location>
        <begin position="37"/>
        <end position="47"/>
    </location>
</feature>
<feature type="binding site" evidence="16">
    <location>
        <position position="174"/>
    </location>
    <ligand>
        <name>Fe cation</name>
        <dbReference type="ChEBI" id="CHEBI:24875"/>
        <label>1</label>
    </ligand>
</feature>
<evidence type="ECO:0000256" key="8">
    <source>
        <dbReference type="ARBA" id="ARBA00022946"/>
    </source>
</evidence>
<dbReference type="PIRSF" id="PIRSF005229">
    <property type="entry name" value="AOX"/>
    <property type="match status" value="1"/>
</dbReference>
<evidence type="ECO:0000256" key="18">
    <source>
        <dbReference type="SAM" id="MobiDB-lite"/>
    </source>
</evidence>
<evidence type="ECO:0000256" key="14">
    <source>
        <dbReference type="ARBA" id="ARBA00023136"/>
    </source>
</evidence>
<keyword evidence="21" id="KW-1185">Reference proteome</keyword>
<evidence type="ECO:0000256" key="10">
    <source>
        <dbReference type="ARBA" id="ARBA00022989"/>
    </source>
</evidence>
<feature type="binding site" evidence="16">
    <location>
        <position position="213"/>
    </location>
    <ligand>
        <name>Fe cation</name>
        <dbReference type="ChEBI" id="CHEBI:24875"/>
        <label>1</label>
    </ligand>
</feature>
<dbReference type="Pfam" id="PF01786">
    <property type="entry name" value="AOX"/>
    <property type="match status" value="1"/>
</dbReference>
<dbReference type="GO" id="GO:0005743">
    <property type="term" value="C:mitochondrial inner membrane"/>
    <property type="evidence" value="ECO:0007669"/>
    <property type="project" value="UniProtKB-SubCell"/>
</dbReference>
<keyword evidence="13" id="KW-0496">Mitochondrion</keyword>
<evidence type="ECO:0000256" key="15">
    <source>
        <dbReference type="ARBA" id="ARBA00025285"/>
    </source>
</evidence>
<dbReference type="GO" id="GO:0009916">
    <property type="term" value="F:alternative oxidase activity"/>
    <property type="evidence" value="ECO:0007669"/>
    <property type="project" value="UniProtKB-UniRule"/>
</dbReference>
<reference evidence="20" key="1">
    <citation type="journal article" date="2022" name="DNA Res.">
        <title>Genome analysis of five recently described species of the CUG-Ser clade uncovers Candida theae as a new hybrid lineage with pathogenic potential in the Candida parapsilosis species complex.</title>
        <authorList>
            <person name="Mixao V."/>
            <person name="Del Olmo V."/>
            <person name="Hegedusova E."/>
            <person name="Saus E."/>
            <person name="Pryszcz L."/>
            <person name="Cillingova A."/>
            <person name="Nosek J."/>
            <person name="Gabaldon T."/>
        </authorList>
    </citation>
    <scope>NUCLEOTIDE SEQUENCE</scope>
    <source>
        <strain evidence="20">CBS 10844</strain>
    </source>
</reference>
<name>A0AAI9STU2_9ASCO</name>
<evidence type="ECO:0000256" key="11">
    <source>
        <dbReference type="ARBA" id="ARBA00023002"/>
    </source>
</evidence>
<dbReference type="InterPro" id="IPR038659">
    <property type="entry name" value="AOX_sf"/>
</dbReference>
<keyword evidence="10 19" id="KW-1133">Transmembrane helix</keyword>
<evidence type="ECO:0000256" key="13">
    <source>
        <dbReference type="ARBA" id="ARBA00023128"/>
    </source>
</evidence>
<dbReference type="Gene3D" id="1.20.1260.140">
    <property type="entry name" value="Alternative oxidase"/>
    <property type="match status" value="1"/>
</dbReference>
<dbReference type="GO" id="GO:0098803">
    <property type="term" value="C:respiratory chain complex"/>
    <property type="evidence" value="ECO:0007669"/>
    <property type="project" value="UniProtKB-UniRule"/>
</dbReference>
<keyword evidence="11 17" id="KW-0560">Oxidoreductase</keyword>
<keyword evidence="4 17" id="KW-0679">Respiratory chain</keyword>
<dbReference type="AlphaFoldDB" id="A0AAI9STU2"/>
<evidence type="ECO:0000256" key="3">
    <source>
        <dbReference type="ARBA" id="ARBA00022448"/>
    </source>
</evidence>
<feature type="binding site" evidence="16">
    <location>
        <position position="264"/>
    </location>
    <ligand>
        <name>Fe cation</name>
        <dbReference type="ChEBI" id="CHEBI:24875"/>
        <label>2</label>
    </ligand>
</feature>
<evidence type="ECO:0000313" key="20">
    <source>
        <dbReference type="EMBL" id="KAI3402930.2"/>
    </source>
</evidence>
<keyword evidence="9 17" id="KW-0249">Electron transport</keyword>
<protein>
    <recommendedName>
        <fullName evidence="17">Alternative oxidase</fullName>
        <ecNumber evidence="17">1.-.-.-</ecNumber>
    </recommendedName>
</protein>
<dbReference type="Proteomes" id="UP001202479">
    <property type="component" value="Unassembled WGS sequence"/>
</dbReference>
<dbReference type="RefSeq" id="XP_049178677.1">
    <property type="nucleotide sequence ID" value="XM_049325594.1"/>
</dbReference>
<evidence type="ECO:0000256" key="2">
    <source>
        <dbReference type="ARBA" id="ARBA00008388"/>
    </source>
</evidence>
<keyword evidence="6 16" id="KW-0479">Metal-binding</keyword>
<evidence type="ECO:0000256" key="16">
    <source>
        <dbReference type="PIRSR" id="PIRSR005229-1"/>
    </source>
</evidence>
<evidence type="ECO:0000256" key="4">
    <source>
        <dbReference type="ARBA" id="ARBA00022660"/>
    </source>
</evidence>
<dbReference type="InterPro" id="IPR002680">
    <property type="entry name" value="AOX"/>
</dbReference>
<dbReference type="EC" id="1.-.-.-" evidence="17"/>
<dbReference type="FunFam" id="1.20.1260.140:FF:000002">
    <property type="entry name" value="Alternative oxidase"/>
    <property type="match status" value="1"/>
</dbReference>
<comment type="cofactor">
    <cofactor evidence="16 17">
        <name>Fe cation</name>
        <dbReference type="ChEBI" id="CHEBI:24875"/>
    </cofactor>
    <text evidence="16 17">Binds 2 iron ions per subunit.</text>
</comment>
<feature type="binding site" evidence="16">
    <location>
        <position position="323"/>
    </location>
    <ligand>
        <name>Fe cation</name>
        <dbReference type="ChEBI" id="CHEBI:24875"/>
        <label>2</label>
    </ligand>
</feature>
<evidence type="ECO:0000256" key="1">
    <source>
        <dbReference type="ARBA" id="ARBA00004298"/>
    </source>
</evidence>
<keyword evidence="12 16" id="KW-0408">Iron</keyword>
<feature type="binding site" evidence="16">
    <location>
        <position position="320"/>
    </location>
    <ligand>
        <name>Fe cation</name>
        <dbReference type="ChEBI" id="CHEBI:24875"/>
        <label>1</label>
    </ligand>
</feature>
<proteinExistence type="inferred from homology"/>
<keyword evidence="14 17" id="KW-0472">Membrane</keyword>
<evidence type="ECO:0000256" key="19">
    <source>
        <dbReference type="SAM" id="Phobius"/>
    </source>
</evidence>
<keyword evidence="7" id="KW-0999">Mitochondrion inner membrane</keyword>
<keyword evidence="3" id="KW-0813">Transport</keyword>
<dbReference type="EMBL" id="JAHUZD010000139">
    <property type="protein sequence ID" value="KAI3402930.2"/>
    <property type="molecule type" value="Genomic_DNA"/>
</dbReference>
<feature type="transmembrane region" description="Helical" evidence="19">
    <location>
        <begin position="232"/>
        <end position="251"/>
    </location>
</feature>
<dbReference type="PANTHER" id="PTHR31803:SF3">
    <property type="entry name" value="ALTERNATIVE OXIDASE"/>
    <property type="match status" value="1"/>
</dbReference>